<dbReference type="Pfam" id="PF00005">
    <property type="entry name" value="ABC_tran"/>
    <property type="match status" value="1"/>
</dbReference>
<dbReference type="GO" id="GO:0015807">
    <property type="term" value="P:L-amino acid transport"/>
    <property type="evidence" value="ECO:0007669"/>
    <property type="project" value="TreeGrafter"/>
</dbReference>
<dbReference type="PROSITE" id="PS50893">
    <property type="entry name" value="ABC_TRANSPORTER_2"/>
    <property type="match status" value="1"/>
</dbReference>
<dbReference type="SUPFAM" id="SSF52540">
    <property type="entry name" value="P-loop containing nucleoside triphosphate hydrolases"/>
    <property type="match status" value="1"/>
</dbReference>
<dbReference type="RefSeq" id="WP_161316981.1">
    <property type="nucleotide sequence ID" value="NZ_WTUW01000009.1"/>
</dbReference>
<sequence length="238" mass="25960">MNNSVVLAAQNITAGYGGHPAINDITVELREDEVLCLIGHNGAGKSTLLKCLFGLLASESGSVMIDGQDTTRESAREISDRGVAMVPEGRGVFPSLSVRDIFSLGMHASGVPKKEQSDRVEWVLDILPAITEFMNRPAGTLSGGQQQMVSIGRALLNRPRILLMDEPSIGLAPKLFQDLLAPIRALQQREKLSILLVEQNVREALKISDRAVVMKSGAMIWEGQPAELEDNERLMELY</sequence>
<dbReference type="PANTHER" id="PTHR43820">
    <property type="entry name" value="HIGH-AFFINITY BRANCHED-CHAIN AMINO ACID TRANSPORT ATP-BINDING PROTEIN LIVF"/>
    <property type="match status" value="1"/>
</dbReference>
<evidence type="ECO:0000256" key="3">
    <source>
        <dbReference type="ARBA" id="ARBA00022741"/>
    </source>
</evidence>
<dbReference type="GO" id="GO:0005524">
    <property type="term" value="F:ATP binding"/>
    <property type="evidence" value="ECO:0007669"/>
    <property type="project" value="UniProtKB-KW"/>
</dbReference>
<dbReference type="Gene3D" id="3.40.50.300">
    <property type="entry name" value="P-loop containing nucleotide triphosphate hydrolases"/>
    <property type="match status" value="1"/>
</dbReference>
<keyword evidence="2" id="KW-0813">Transport</keyword>
<evidence type="ECO:0000259" key="6">
    <source>
        <dbReference type="PROSITE" id="PS50893"/>
    </source>
</evidence>
<evidence type="ECO:0000256" key="4">
    <source>
        <dbReference type="ARBA" id="ARBA00022840"/>
    </source>
</evidence>
<keyword evidence="5" id="KW-0029">Amino-acid transport</keyword>
<dbReference type="SMART" id="SM00382">
    <property type="entry name" value="AAA"/>
    <property type="match status" value="1"/>
</dbReference>
<keyword evidence="8" id="KW-1185">Reference proteome</keyword>
<evidence type="ECO:0000313" key="8">
    <source>
        <dbReference type="Proteomes" id="UP000476030"/>
    </source>
</evidence>
<keyword evidence="4 7" id="KW-0067">ATP-binding</keyword>
<name>A0A6L8WB94_9PROT</name>
<dbReference type="GO" id="GO:0016887">
    <property type="term" value="F:ATP hydrolysis activity"/>
    <property type="evidence" value="ECO:0007669"/>
    <property type="project" value="InterPro"/>
</dbReference>
<evidence type="ECO:0000256" key="5">
    <source>
        <dbReference type="ARBA" id="ARBA00022970"/>
    </source>
</evidence>
<evidence type="ECO:0000256" key="2">
    <source>
        <dbReference type="ARBA" id="ARBA00022448"/>
    </source>
</evidence>
<feature type="domain" description="ABC transporter" evidence="6">
    <location>
        <begin position="7"/>
        <end position="237"/>
    </location>
</feature>
<comment type="caution">
    <text evidence="7">The sequence shown here is derived from an EMBL/GenBank/DDBJ whole genome shotgun (WGS) entry which is preliminary data.</text>
</comment>
<gene>
    <name evidence="7" type="ORF">GQE98_16990</name>
</gene>
<evidence type="ECO:0000313" key="7">
    <source>
        <dbReference type="EMBL" id="MZR32338.1"/>
    </source>
</evidence>
<protein>
    <submittedName>
        <fullName evidence="7">ATP-binding cassette domain-containing protein</fullName>
    </submittedName>
</protein>
<accession>A0A6L8WB94</accession>
<dbReference type="PANTHER" id="PTHR43820:SF4">
    <property type="entry name" value="HIGH-AFFINITY BRANCHED-CHAIN AMINO ACID TRANSPORT ATP-BINDING PROTEIN LIVF"/>
    <property type="match status" value="1"/>
</dbReference>
<dbReference type="InterPro" id="IPR017871">
    <property type="entry name" value="ABC_transporter-like_CS"/>
</dbReference>
<dbReference type="CDD" id="cd03224">
    <property type="entry name" value="ABC_TM1139_LivF_branched"/>
    <property type="match status" value="1"/>
</dbReference>
<dbReference type="Proteomes" id="UP000476030">
    <property type="component" value="Unassembled WGS sequence"/>
</dbReference>
<organism evidence="7 8">
    <name type="scientific">Sneathiella litorea</name>
    <dbReference type="NCBI Taxonomy" id="2606216"/>
    <lineage>
        <taxon>Bacteria</taxon>
        <taxon>Pseudomonadati</taxon>
        <taxon>Pseudomonadota</taxon>
        <taxon>Alphaproteobacteria</taxon>
        <taxon>Sneathiellales</taxon>
        <taxon>Sneathiellaceae</taxon>
        <taxon>Sneathiella</taxon>
    </lineage>
</organism>
<dbReference type="AlphaFoldDB" id="A0A6L8WB94"/>
<dbReference type="InterPro" id="IPR003439">
    <property type="entry name" value="ABC_transporter-like_ATP-bd"/>
</dbReference>
<dbReference type="InterPro" id="IPR052156">
    <property type="entry name" value="BCAA_Transport_ATP-bd_LivF"/>
</dbReference>
<proteinExistence type="inferred from homology"/>
<keyword evidence="3" id="KW-0547">Nucleotide-binding</keyword>
<dbReference type="EMBL" id="WTUW01000009">
    <property type="protein sequence ID" value="MZR32338.1"/>
    <property type="molecule type" value="Genomic_DNA"/>
</dbReference>
<dbReference type="InterPro" id="IPR003593">
    <property type="entry name" value="AAA+_ATPase"/>
</dbReference>
<reference evidence="7 8" key="1">
    <citation type="submission" date="2019-12" db="EMBL/GenBank/DDBJ databases">
        <title>Snethiella sp. nov. sp. isolated from sea sand.</title>
        <authorList>
            <person name="Kim J."/>
            <person name="Jeong S.E."/>
            <person name="Jung H.S."/>
            <person name="Jeon C.O."/>
        </authorList>
    </citation>
    <scope>NUCLEOTIDE SEQUENCE [LARGE SCALE GENOMIC DNA]</scope>
    <source>
        <strain evidence="7 8">DP05</strain>
    </source>
</reference>
<evidence type="ECO:0000256" key="1">
    <source>
        <dbReference type="ARBA" id="ARBA00005417"/>
    </source>
</evidence>
<dbReference type="PROSITE" id="PS00211">
    <property type="entry name" value="ABC_TRANSPORTER_1"/>
    <property type="match status" value="1"/>
</dbReference>
<dbReference type="GO" id="GO:0015658">
    <property type="term" value="F:branched-chain amino acid transmembrane transporter activity"/>
    <property type="evidence" value="ECO:0007669"/>
    <property type="project" value="TreeGrafter"/>
</dbReference>
<dbReference type="InterPro" id="IPR027417">
    <property type="entry name" value="P-loop_NTPase"/>
</dbReference>
<comment type="similarity">
    <text evidence="1">Belongs to the ABC transporter superfamily.</text>
</comment>